<feature type="compositionally biased region" description="Polar residues" evidence="3">
    <location>
        <begin position="91"/>
        <end position="101"/>
    </location>
</feature>
<dbReference type="InterPro" id="IPR035521">
    <property type="entry name" value="Fus1_SH3"/>
</dbReference>
<dbReference type="GeneID" id="28722716"/>
<keyword evidence="1 2" id="KW-0728">SH3 domain</keyword>
<gene>
    <name evidence="6" type="ORF">AW171_hschr31351</name>
</gene>
<protein>
    <submittedName>
        <fullName evidence="6">HCL638Wp</fullName>
    </submittedName>
</protein>
<name>A0A109UXU3_9SACH</name>
<keyword evidence="7" id="KW-1185">Reference proteome</keyword>
<dbReference type="PROSITE" id="PS50002">
    <property type="entry name" value="SH3"/>
    <property type="match status" value="1"/>
</dbReference>
<proteinExistence type="predicted"/>
<evidence type="ECO:0000256" key="4">
    <source>
        <dbReference type="SAM" id="Phobius"/>
    </source>
</evidence>
<feature type="compositionally biased region" description="Low complexity" evidence="3">
    <location>
        <begin position="102"/>
        <end position="112"/>
    </location>
</feature>
<dbReference type="InterPro" id="IPR001452">
    <property type="entry name" value="SH3_domain"/>
</dbReference>
<dbReference type="AlphaFoldDB" id="A0A109UXU3"/>
<feature type="domain" description="SH3" evidence="5">
    <location>
        <begin position="415"/>
        <end position="493"/>
    </location>
</feature>
<dbReference type="EMBL" id="CP014243">
    <property type="protein sequence ID" value="AMD19513.1"/>
    <property type="molecule type" value="Genomic_DNA"/>
</dbReference>
<dbReference type="CDD" id="cd11854">
    <property type="entry name" value="SH3_Fus1p"/>
    <property type="match status" value="1"/>
</dbReference>
<dbReference type="InterPro" id="IPR036028">
    <property type="entry name" value="SH3-like_dom_sf"/>
</dbReference>
<feature type="transmembrane region" description="Helical" evidence="4">
    <location>
        <begin position="134"/>
        <end position="159"/>
    </location>
</feature>
<evidence type="ECO:0000313" key="6">
    <source>
        <dbReference type="EMBL" id="AMD19513.1"/>
    </source>
</evidence>
<dbReference type="OrthoDB" id="5340910at2759"/>
<dbReference type="SUPFAM" id="SSF50044">
    <property type="entry name" value="SH3-domain"/>
    <property type="match status" value="1"/>
</dbReference>
<feature type="region of interest" description="Disordered" evidence="3">
    <location>
        <begin position="91"/>
        <end position="112"/>
    </location>
</feature>
<reference evidence="6 7" key="1">
    <citation type="submission" date="2016-01" db="EMBL/GenBank/DDBJ databases">
        <title>Genome sequence of the yeast Holleya sinecauda.</title>
        <authorList>
            <person name="Dietrich F.S."/>
        </authorList>
    </citation>
    <scope>NUCLEOTIDE SEQUENCE [LARGE SCALE GENOMIC DNA]</scope>
    <source>
        <strain evidence="6 7">ATCC 58844</strain>
    </source>
</reference>
<dbReference type="Proteomes" id="UP000243052">
    <property type="component" value="Chromosome iii"/>
</dbReference>
<keyword evidence="4" id="KW-0812">Transmembrane</keyword>
<evidence type="ECO:0000256" key="2">
    <source>
        <dbReference type="PROSITE-ProRule" id="PRU00192"/>
    </source>
</evidence>
<dbReference type="RefSeq" id="XP_017986509.1">
    <property type="nucleotide sequence ID" value="XM_018131603.1"/>
</dbReference>
<keyword evidence="4" id="KW-0472">Membrane</keyword>
<evidence type="ECO:0000313" key="7">
    <source>
        <dbReference type="Proteomes" id="UP000243052"/>
    </source>
</evidence>
<dbReference type="Gene3D" id="2.30.30.40">
    <property type="entry name" value="SH3 Domains"/>
    <property type="match status" value="1"/>
</dbReference>
<evidence type="ECO:0000256" key="3">
    <source>
        <dbReference type="SAM" id="MobiDB-lite"/>
    </source>
</evidence>
<evidence type="ECO:0000256" key="1">
    <source>
        <dbReference type="ARBA" id="ARBA00022443"/>
    </source>
</evidence>
<keyword evidence="4" id="KW-1133">Transmembrane helix</keyword>
<organism evidence="6 7">
    <name type="scientific">Eremothecium sinecaudum</name>
    <dbReference type="NCBI Taxonomy" id="45286"/>
    <lineage>
        <taxon>Eukaryota</taxon>
        <taxon>Fungi</taxon>
        <taxon>Dikarya</taxon>
        <taxon>Ascomycota</taxon>
        <taxon>Saccharomycotina</taxon>
        <taxon>Saccharomycetes</taxon>
        <taxon>Saccharomycetales</taxon>
        <taxon>Saccharomycetaceae</taxon>
        <taxon>Eremothecium</taxon>
    </lineage>
</organism>
<accession>A0A109UXU3</accession>
<evidence type="ECO:0000259" key="5">
    <source>
        <dbReference type="PROSITE" id="PS50002"/>
    </source>
</evidence>
<sequence length="493" mass="54362">MNAIVTIDTTVTEETTEVFLTTTNIALHNTVYSSVLVDKYYTSGQELPYAISTVTTLGSSPSSVASTPLKTDLSTASTSALFDLASLSVQANTPPTNSGQVSSTSTTEADTSSILANPLQPERLHGSTMASKSVIGLSIGLPIGVFLIGLIIVAVFVYYRKRSYDEDDPPSKFQNWLLSVSDKSRKKPFLDLEPGSHERFGEDGHIKYKISRKEPPAPYFKAPYHTGVFSDPVENDTAIEKYLYSKPRTIPETKETKRKSNWVYESPLSRWFLSKSIFQQSPTGPTRDYSSSNRDIKTPTVQLRSFKLLNKVRRDEAPKPTTAYYSGIVTHNEDVWEPPVSTIPTPASQIAGTTAPQFSPFAMPPTIPHSVPGIRSYESTPKPSPDVTVMLPMNDSSSALEDTDINVKEKSSTGEELPIAKVIKSFHPRLLDEIRLDVGETVRVLAKHSDGWCLVEKCDPLAPHDKIDTESISDSNYLNDYRGIVPLMCLETI</sequence>